<dbReference type="GO" id="GO:0016887">
    <property type="term" value="F:ATP hydrolysis activity"/>
    <property type="evidence" value="ECO:0007669"/>
    <property type="project" value="InterPro"/>
</dbReference>
<protein>
    <recommendedName>
        <fullName evidence="5">Magnesium-transporting ATPase, P-type 1</fullName>
        <ecNumber evidence="4">7.2.2.14</ecNumber>
    </recommendedName>
    <alternativeName>
        <fullName evidence="16">Mg(2+) transport ATPase, P-type 1</fullName>
    </alternativeName>
</protein>
<comment type="similarity">
    <text evidence="3">Belongs to the cation transport ATPase (P-type) (TC 3.A.3) family. Type IIIB subfamily.</text>
</comment>
<dbReference type="PROSITE" id="PS00154">
    <property type="entry name" value="ATPASE_E1_E2"/>
    <property type="match status" value="1"/>
</dbReference>
<dbReference type="InterPro" id="IPR001757">
    <property type="entry name" value="P_typ_ATPase"/>
</dbReference>
<dbReference type="InterPro" id="IPR006068">
    <property type="entry name" value="ATPase_P-typ_cation-transptr_C"/>
</dbReference>
<evidence type="ECO:0000256" key="12">
    <source>
        <dbReference type="ARBA" id="ARBA00022842"/>
    </source>
</evidence>
<feature type="transmembrane region" description="Helical" evidence="18">
    <location>
        <begin position="92"/>
        <end position="111"/>
    </location>
</feature>
<evidence type="ECO:0000256" key="15">
    <source>
        <dbReference type="ARBA" id="ARBA00023136"/>
    </source>
</evidence>
<dbReference type="InterPro" id="IPR059000">
    <property type="entry name" value="ATPase_P-type_domA"/>
</dbReference>
<evidence type="ECO:0000256" key="13">
    <source>
        <dbReference type="ARBA" id="ARBA00022967"/>
    </source>
</evidence>
<dbReference type="SUPFAM" id="SSF56784">
    <property type="entry name" value="HAD-like"/>
    <property type="match status" value="1"/>
</dbReference>
<feature type="transmembrane region" description="Helical" evidence="18">
    <location>
        <begin position="790"/>
        <end position="814"/>
    </location>
</feature>
<accession>A0A1G7JNR4</accession>
<keyword evidence="8" id="KW-0597">Phosphoprotein</keyword>
<feature type="transmembrane region" description="Helical" evidence="18">
    <location>
        <begin position="64"/>
        <end position="86"/>
    </location>
</feature>
<dbReference type="PRINTS" id="PR01836">
    <property type="entry name" value="MGATPASE"/>
</dbReference>
<dbReference type="InterPro" id="IPR023298">
    <property type="entry name" value="ATPase_P-typ_TM_dom_sf"/>
</dbReference>
<evidence type="ECO:0000256" key="17">
    <source>
        <dbReference type="ARBA" id="ARBA00047295"/>
    </source>
</evidence>
<dbReference type="InterPro" id="IPR023214">
    <property type="entry name" value="HAD_sf"/>
</dbReference>
<evidence type="ECO:0000256" key="6">
    <source>
        <dbReference type="ARBA" id="ARBA00022475"/>
    </source>
</evidence>
<dbReference type="Gene3D" id="3.40.1110.10">
    <property type="entry name" value="Calcium-transporting ATPase, cytoplasmic domain N"/>
    <property type="match status" value="1"/>
</dbReference>
<keyword evidence="11" id="KW-0067">ATP-binding</keyword>
<dbReference type="Pfam" id="PF13246">
    <property type="entry name" value="Cation_ATPase"/>
    <property type="match status" value="1"/>
</dbReference>
<keyword evidence="15 18" id="KW-0472">Membrane</keyword>
<evidence type="ECO:0000259" key="19">
    <source>
        <dbReference type="SMART" id="SM00831"/>
    </source>
</evidence>
<dbReference type="Pfam" id="PF00690">
    <property type="entry name" value="Cation_ATPase_N"/>
    <property type="match status" value="1"/>
</dbReference>
<evidence type="ECO:0000256" key="7">
    <source>
        <dbReference type="ARBA" id="ARBA00022519"/>
    </source>
</evidence>
<dbReference type="Gene3D" id="1.20.1110.10">
    <property type="entry name" value="Calcium-transporting ATPase, transmembrane domain"/>
    <property type="match status" value="1"/>
</dbReference>
<dbReference type="AlphaFoldDB" id="A0A1G7JNR4"/>
<dbReference type="OrthoDB" id="9770315at2"/>
<evidence type="ECO:0000256" key="1">
    <source>
        <dbReference type="ARBA" id="ARBA00003954"/>
    </source>
</evidence>
<keyword evidence="10" id="KW-0547">Nucleotide-binding</keyword>
<dbReference type="SFLD" id="SFLDS00003">
    <property type="entry name" value="Haloacid_Dehalogenase"/>
    <property type="match status" value="1"/>
</dbReference>
<dbReference type="InterPro" id="IPR006415">
    <property type="entry name" value="P-type_ATPase_IIIB"/>
</dbReference>
<evidence type="ECO:0000256" key="11">
    <source>
        <dbReference type="ARBA" id="ARBA00022840"/>
    </source>
</evidence>
<sequence>MPPQPHKLEKIKDTAPGSFWQLSEAEATSGLNCSNKGLSGQEAAVRRKQYGPNTIKANGRSSGFFLFLSQFKSPVTIMLIVAALLSAALGDVADTVIILTIVLISSLLGFWQERGAANAVAELLKMVALHCAVLRDGKSREISLDGVVPGDIVLLSAGDVIPADSLILDSQELFVDEAAFTGETYPVEKNAGVLPADTPLAKRTNALFMGSHVISGKASVLVMKTGLQTEFGKISAGLQAKVPETDFEKGIRKFGYMLMEITLVLVLVIFAINVFLHKPVLDSFLFSLALAVGLTPQLLPAIISVNLATGARRMAKQKVIVKRLSSIQNFGSMDILCSDKTGTITAGKVKLKDTLDSNGQHSDKVLQYAWLNASLQQGFHNPIDEAICLGHKGAKPAYTVQTEIPYDFIRKRLTIQVKNGKENFAVTKGALRIVLDICTKIESGDGKVSSLVAGKEAILKQYEALSAAGFRTLGVAYKPGDAAKDFTKADEKDMVFLGFITLFDPPKPGVAATLGKLNNLGVKLKIITGDNALVAKSLALQIGIEKPLILTGAAMQKMSNAALSHQAPLTDIFAEVEPNQKERIITLLKKAGHVVGFMGDGINDAPALHTADVGISVDTAVDVAKEAADIVLLSRDLDVLVDGIIEGRKTFANTMKYIFMATSANFGNMFSMAGASLFLKFLPLLPKQILLTNLMTDFPEMTIATDRVDALNIQSPQRWDLGFIKRFMITFGLLSSVFDYLTFGVLLLIIHADEKVFQTGWFIESVISATLIVLVVRTRLPFFKSLPGKYLLVATVAVLLLVLALPLMPAALWFGFTRLPLTYYSWMLLIIAAYMFSAELAKYWFYRKMNKAMSGGGLRKQ</sequence>
<evidence type="ECO:0000256" key="18">
    <source>
        <dbReference type="SAM" id="Phobius"/>
    </source>
</evidence>
<evidence type="ECO:0000256" key="2">
    <source>
        <dbReference type="ARBA" id="ARBA00004429"/>
    </source>
</evidence>
<evidence type="ECO:0000313" key="21">
    <source>
        <dbReference type="Proteomes" id="UP000199072"/>
    </source>
</evidence>
<feature type="transmembrane region" description="Helical" evidence="18">
    <location>
        <begin position="254"/>
        <end position="276"/>
    </location>
</feature>
<dbReference type="SUPFAM" id="SSF81653">
    <property type="entry name" value="Calcium ATPase, transduction domain A"/>
    <property type="match status" value="1"/>
</dbReference>
<dbReference type="SFLD" id="SFLDG00002">
    <property type="entry name" value="C1.7:_P-type_atpase_like"/>
    <property type="match status" value="1"/>
</dbReference>
<feature type="transmembrane region" description="Helical" evidence="18">
    <location>
        <begin position="288"/>
        <end position="308"/>
    </location>
</feature>
<dbReference type="EC" id="7.2.2.14" evidence="4"/>
<feature type="domain" description="Cation-transporting P-type ATPase N-terminal" evidence="19">
    <location>
        <begin position="18"/>
        <end position="91"/>
    </location>
</feature>
<dbReference type="SFLD" id="SFLDF00027">
    <property type="entry name" value="p-type_atpase"/>
    <property type="match status" value="1"/>
</dbReference>
<evidence type="ECO:0000256" key="10">
    <source>
        <dbReference type="ARBA" id="ARBA00022741"/>
    </source>
</evidence>
<dbReference type="Pfam" id="PF00689">
    <property type="entry name" value="Cation_ATPase_C"/>
    <property type="match status" value="1"/>
</dbReference>
<dbReference type="STRING" id="1391627.SAMN05216464_11542"/>
<gene>
    <name evidence="20" type="ORF">SAMN05216464_11542</name>
</gene>
<comment type="function">
    <text evidence="1">Mediates magnesium influx to the cytosol.</text>
</comment>
<comment type="catalytic activity">
    <reaction evidence="17">
        <text>Mg(2+)(out) + ATP + H2O = Mg(2+)(in) + ADP + phosphate + H(+)</text>
        <dbReference type="Rhea" id="RHEA:10260"/>
        <dbReference type="ChEBI" id="CHEBI:15377"/>
        <dbReference type="ChEBI" id="CHEBI:15378"/>
        <dbReference type="ChEBI" id="CHEBI:18420"/>
        <dbReference type="ChEBI" id="CHEBI:30616"/>
        <dbReference type="ChEBI" id="CHEBI:43474"/>
        <dbReference type="ChEBI" id="CHEBI:456216"/>
        <dbReference type="EC" id="7.2.2.14"/>
    </reaction>
</comment>
<dbReference type="GO" id="GO:0005886">
    <property type="term" value="C:plasma membrane"/>
    <property type="evidence" value="ECO:0007669"/>
    <property type="project" value="UniProtKB-SubCell"/>
</dbReference>
<dbReference type="GO" id="GO:0005524">
    <property type="term" value="F:ATP binding"/>
    <property type="evidence" value="ECO:0007669"/>
    <property type="project" value="UniProtKB-KW"/>
</dbReference>
<dbReference type="InterPro" id="IPR036412">
    <property type="entry name" value="HAD-like_sf"/>
</dbReference>
<keyword evidence="21" id="KW-1185">Reference proteome</keyword>
<dbReference type="InterPro" id="IPR023299">
    <property type="entry name" value="ATPase_P-typ_cyto_dom_N"/>
</dbReference>
<dbReference type="Gene3D" id="2.70.150.10">
    <property type="entry name" value="Calcium-transporting ATPase, cytoplasmic transduction domain A"/>
    <property type="match status" value="1"/>
</dbReference>
<dbReference type="SMART" id="SM00831">
    <property type="entry name" value="Cation_ATPase_N"/>
    <property type="match status" value="1"/>
</dbReference>
<evidence type="ECO:0000256" key="16">
    <source>
        <dbReference type="ARBA" id="ARBA00029806"/>
    </source>
</evidence>
<feature type="transmembrane region" description="Helical" evidence="18">
    <location>
        <begin position="727"/>
        <end position="750"/>
    </location>
</feature>
<keyword evidence="13" id="KW-1278">Translocase</keyword>
<evidence type="ECO:0000256" key="9">
    <source>
        <dbReference type="ARBA" id="ARBA00022692"/>
    </source>
</evidence>
<name>A0A1G7JNR4_9SPHI</name>
<keyword evidence="9 18" id="KW-0812">Transmembrane</keyword>
<keyword evidence="7" id="KW-0997">Cell inner membrane</keyword>
<dbReference type="Proteomes" id="UP000199072">
    <property type="component" value="Unassembled WGS sequence"/>
</dbReference>
<dbReference type="SUPFAM" id="SSF81665">
    <property type="entry name" value="Calcium ATPase, transmembrane domain M"/>
    <property type="match status" value="1"/>
</dbReference>
<dbReference type="InterPro" id="IPR008250">
    <property type="entry name" value="ATPase_P-typ_transduc_dom_A_sf"/>
</dbReference>
<comment type="subcellular location">
    <subcellularLocation>
        <location evidence="2">Cell inner membrane</location>
        <topology evidence="2">Multi-pass membrane protein</topology>
    </subcellularLocation>
</comment>
<keyword evidence="12" id="KW-0460">Magnesium</keyword>
<evidence type="ECO:0000256" key="3">
    <source>
        <dbReference type="ARBA" id="ARBA00008746"/>
    </source>
</evidence>
<dbReference type="Pfam" id="PF00122">
    <property type="entry name" value="E1-E2_ATPase"/>
    <property type="match status" value="1"/>
</dbReference>
<reference evidence="20 21" key="1">
    <citation type="submission" date="2016-10" db="EMBL/GenBank/DDBJ databases">
        <authorList>
            <person name="de Groot N.N."/>
        </authorList>
    </citation>
    <scope>NUCLEOTIDE SEQUENCE [LARGE SCALE GENOMIC DNA]</scope>
    <source>
        <strain evidence="20 21">47C3B</strain>
    </source>
</reference>
<evidence type="ECO:0000256" key="5">
    <source>
        <dbReference type="ARBA" id="ARBA00013555"/>
    </source>
</evidence>
<evidence type="ECO:0000256" key="14">
    <source>
        <dbReference type="ARBA" id="ARBA00022989"/>
    </source>
</evidence>
<keyword evidence="6" id="KW-1003">Cell membrane</keyword>
<dbReference type="NCBIfam" id="TIGR01524">
    <property type="entry name" value="ATPase-IIIB_Mg"/>
    <property type="match status" value="1"/>
</dbReference>
<dbReference type="EMBL" id="FNAI01000015">
    <property type="protein sequence ID" value="SDF26109.1"/>
    <property type="molecule type" value="Genomic_DNA"/>
</dbReference>
<evidence type="ECO:0000313" key="20">
    <source>
        <dbReference type="EMBL" id="SDF26109.1"/>
    </source>
</evidence>
<dbReference type="InterPro" id="IPR018303">
    <property type="entry name" value="ATPase_P-typ_P_site"/>
</dbReference>
<keyword evidence="14 18" id="KW-1133">Transmembrane helix</keyword>
<organism evidence="20 21">
    <name type="scientific">Mucilaginibacter pineti</name>
    <dbReference type="NCBI Taxonomy" id="1391627"/>
    <lineage>
        <taxon>Bacteria</taxon>
        <taxon>Pseudomonadati</taxon>
        <taxon>Bacteroidota</taxon>
        <taxon>Sphingobacteriia</taxon>
        <taxon>Sphingobacteriales</taxon>
        <taxon>Sphingobacteriaceae</taxon>
        <taxon>Mucilaginibacter</taxon>
    </lineage>
</organism>
<evidence type="ECO:0000256" key="8">
    <source>
        <dbReference type="ARBA" id="ARBA00022553"/>
    </source>
</evidence>
<dbReference type="InterPro" id="IPR004014">
    <property type="entry name" value="ATPase_P-typ_cation-transptr_N"/>
</dbReference>
<feature type="transmembrane region" description="Helical" evidence="18">
    <location>
        <begin position="826"/>
        <end position="845"/>
    </location>
</feature>
<dbReference type="Gene3D" id="3.40.50.1000">
    <property type="entry name" value="HAD superfamily/HAD-like"/>
    <property type="match status" value="1"/>
</dbReference>
<dbReference type="NCBIfam" id="TIGR01494">
    <property type="entry name" value="ATPase_P-type"/>
    <property type="match status" value="2"/>
</dbReference>
<dbReference type="GO" id="GO:0015444">
    <property type="term" value="F:P-type magnesium transporter activity"/>
    <property type="evidence" value="ECO:0007669"/>
    <property type="project" value="UniProtKB-EC"/>
</dbReference>
<dbReference type="PANTHER" id="PTHR42861">
    <property type="entry name" value="CALCIUM-TRANSPORTING ATPASE"/>
    <property type="match status" value="1"/>
</dbReference>
<proteinExistence type="inferred from homology"/>
<evidence type="ECO:0000256" key="4">
    <source>
        <dbReference type="ARBA" id="ARBA00012786"/>
    </source>
</evidence>
<dbReference type="InterPro" id="IPR044492">
    <property type="entry name" value="P_typ_ATPase_HD_dom"/>
</dbReference>